<feature type="region of interest" description="Disordered" evidence="1">
    <location>
        <begin position="470"/>
        <end position="509"/>
    </location>
</feature>
<proteinExistence type="predicted"/>
<dbReference type="EMBL" id="ML121543">
    <property type="protein sequence ID" value="RPB24132.1"/>
    <property type="molecule type" value="Genomic_DNA"/>
</dbReference>
<protein>
    <submittedName>
        <fullName evidence="2">Uncharacterized protein</fullName>
    </submittedName>
</protein>
<evidence type="ECO:0000313" key="2">
    <source>
        <dbReference type="EMBL" id="RPB24132.1"/>
    </source>
</evidence>
<dbReference type="STRING" id="1051890.A0A3N4LSC2"/>
<organism evidence="2 3">
    <name type="scientific">Terfezia boudieri ATCC MYA-4762</name>
    <dbReference type="NCBI Taxonomy" id="1051890"/>
    <lineage>
        <taxon>Eukaryota</taxon>
        <taxon>Fungi</taxon>
        <taxon>Dikarya</taxon>
        <taxon>Ascomycota</taxon>
        <taxon>Pezizomycotina</taxon>
        <taxon>Pezizomycetes</taxon>
        <taxon>Pezizales</taxon>
        <taxon>Pezizaceae</taxon>
        <taxon>Terfezia</taxon>
    </lineage>
</organism>
<dbReference type="Proteomes" id="UP000267821">
    <property type="component" value="Unassembled WGS sequence"/>
</dbReference>
<evidence type="ECO:0000256" key="1">
    <source>
        <dbReference type="SAM" id="MobiDB-lite"/>
    </source>
</evidence>
<feature type="compositionally biased region" description="Polar residues" evidence="1">
    <location>
        <begin position="368"/>
        <end position="382"/>
    </location>
</feature>
<feature type="compositionally biased region" description="Basic and acidic residues" evidence="1">
    <location>
        <begin position="491"/>
        <end position="509"/>
    </location>
</feature>
<gene>
    <name evidence="2" type="ORF">L211DRAFT_849266</name>
</gene>
<dbReference type="InParanoid" id="A0A3N4LSC2"/>
<feature type="compositionally biased region" description="Polar residues" evidence="1">
    <location>
        <begin position="332"/>
        <end position="361"/>
    </location>
</feature>
<feature type="compositionally biased region" description="Basic and acidic residues" evidence="1">
    <location>
        <begin position="216"/>
        <end position="243"/>
    </location>
</feature>
<feature type="compositionally biased region" description="Polar residues" evidence="1">
    <location>
        <begin position="246"/>
        <end position="256"/>
    </location>
</feature>
<keyword evidence="3" id="KW-1185">Reference proteome</keyword>
<dbReference type="AlphaFoldDB" id="A0A3N4LSC2"/>
<evidence type="ECO:0000313" key="3">
    <source>
        <dbReference type="Proteomes" id="UP000267821"/>
    </source>
</evidence>
<sequence length="557" mass="61903">MPGLQASTTTASTSVTYHGNSSDLWVYAVPLEHNYQQDSAPASFKPRNHENNAVNGCNSRQHDNKTSRSLSNPLDSTGYLEAAKPHSLHHKDSTISSNHDGDSLFDLYGGKLSTVGAMSTETVNGHNGNLTDEESKWIDSEKLAKIEGKQFEQLKQSEYNTRWIDRDKLERIEIQELEQAGILPPKGARGSYNALQGAYQSDDGVTRGRTNSDSSQDERRYYDPNEPDNDLRHPSERVAERGRPMQNIQRNRSSSRIPLYASSPVPVPQHHLERTAPLKRQPPSPENGSDDDGSTRTHSRKRSYSAGSTILLAESTPPTTATHVGPKPPATPQTNRVKSNVTSPNSSNSKKGRFSGNSSLAKNKHKSNPQLTPINRPTSSHQVPEGPPPWSLSTYTPDPKLPPDQQIIPTVAKRLQQEQWEKEGVFATVYDTKLRPLKVQDREEAQKEKEEAKENEADEVKERVVLIASENEWPVDNPQKPASPIVATPPPKEEKDEKSKIETAKSGYGEDHFAPRTITLINGRNVSQARQSDAVRMNIPDDKVGKKKKKFACCIIM</sequence>
<reference evidence="2 3" key="1">
    <citation type="journal article" date="2018" name="Nat. Ecol. Evol.">
        <title>Pezizomycetes genomes reveal the molecular basis of ectomycorrhizal truffle lifestyle.</title>
        <authorList>
            <person name="Murat C."/>
            <person name="Payen T."/>
            <person name="Noel B."/>
            <person name="Kuo A."/>
            <person name="Morin E."/>
            <person name="Chen J."/>
            <person name="Kohler A."/>
            <person name="Krizsan K."/>
            <person name="Balestrini R."/>
            <person name="Da Silva C."/>
            <person name="Montanini B."/>
            <person name="Hainaut M."/>
            <person name="Levati E."/>
            <person name="Barry K.W."/>
            <person name="Belfiori B."/>
            <person name="Cichocki N."/>
            <person name="Clum A."/>
            <person name="Dockter R.B."/>
            <person name="Fauchery L."/>
            <person name="Guy J."/>
            <person name="Iotti M."/>
            <person name="Le Tacon F."/>
            <person name="Lindquist E.A."/>
            <person name="Lipzen A."/>
            <person name="Malagnac F."/>
            <person name="Mello A."/>
            <person name="Molinier V."/>
            <person name="Miyauchi S."/>
            <person name="Poulain J."/>
            <person name="Riccioni C."/>
            <person name="Rubini A."/>
            <person name="Sitrit Y."/>
            <person name="Splivallo R."/>
            <person name="Traeger S."/>
            <person name="Wang M."/>
            <person name="Zifcakova L."/>
            <person name="Wipf D."/>
            <person name="Zambonelli A."/>
            <person name="Paolocci F."/>
            <person name="Nowrousian M."/>
            <person name="Ottonello S."/>
            <person name="Baldrian P."/>
            <person name="Spatafora J.W."/>
            <person name="Henrissat B."/>
            <person name="Nagy L.G."/>
            <person name="Aury J.M."/>
            <person name="Wincker P."/>
            <person name="Grigoriev I.V."/>
            <person name="Bonfante P."/>
            <person name="Martin F.M."/>
        </authorList>
    </citation>
    <scope>NUCLEOTIDE SEQUENCE [LARGE SCALE GENOMIC DNA]</scope>
    <source>
        <strain evidence="2 3">ATCC MYA-4762</strain>
    </source>
</reference>
<name>A0A3N4LSC2_9PEZI</name>
<feature type="region of interest" description="Disordered" evidence="1">
    <location>
        <begin position="198"/>
        <end position="409"/>
    </location>
</feature>
<accession>A0A3N4LSC2</accession>
<feature type="region of interest" description="Disordered" evidence="1">
    <location>
        <begin position="38"/>
        <end position="78"/>
    </location>
</feature>
<dbReference type="OrthoDB" id="418495at2759"/>